<gene>
    <name evidence="1" type="ORF">HSCHL_2063</name>
</gene>
<proteinExistence type="predicted"/>
<evidence type="ECO:0000313" key="2">
    <source>
        <dbReference type="Proteomes" id="UP000244180"/>
    </source>
</evidence>
<dbReference type="EMBL" id="PEBV01000016">
    <property type="protein sequence ID" value="PTQ53435.1"/>
    <property type="molecule type" value="Genomic_DNA"/>
</dbReference>
<organism evidence="1 2">
    <name type="scientific">Hydrogenibacillus schlegelii</name>
    <name type="common">Bacillus schlegelii</name>
    <dbReference type="NCBI Taxonomy" id="1484"/>
    <lineage>
        <taxon>Bacteria</taxon>
        <taxon>Bacillati</taxon>
        <taxon>Bacillota</taxon>
        <taxon>Bacilli</taxon>
        <taxon>Bacillales</taxon>
        <taxon>Bacillales Family X. Incertae Sedis</taxon>
        <taxon>Hydrogenibacillus</taxon>
    </lineage>
</organism>
<protein>
    <recommendedName>
        <fullName evidence="3">Aminoglycoside phosphotransferase domain-containing protein</fullName>
    </recommendedName>
</protein>
<comment type="caution">
    <text evidence="1">The sequence shown here is derived from an EMBL/GenBank/DDBJ whole genome shotgun (WGS) entry which is preliminary data.</text>
</comment>
<evidence type="ECO:0008006" key="3">
    <source>
        <dbReference type="Google" id="ProtNLM"/>
    </source>
</evidence>
<dbReference type="InterPro" id="IPR011009">
    <property type="entry name" value="Kinase-like_dom_sf"/>
</dbReference>
<dbReference type="RefSeq" id="WP_273000168.1">
    <property type="nucleotide sequence ID" value="NZ_PEBV01000016.1"/>
</dbReference>
<dbReference type="Gene3D" id="3.30.200.20">
    <property type="entry name" value="Phosphorylase Kinase, domain 1"/>
    <property type="match status" value="1"/>
</dbReference>
<evidence type="ECO:0000313" key="1">
    <source>
        <dbReference type="EMBL" id="PTQ53435.1"/>
    </source>
</evidence>
<accession>A0A2T5GB74</accession>
<dbReference type="AlphaFoldDB" id="A0A2T5GB74"/>
<name>A0A2T5GB74_HYDSH</name>
<reference evidence="1 2" key="1">
    <citation type="submission" date="2017-08" db="EMBL/GenBank/DDBJ databases">
        <title>Burning lignite coal seam in the remote Altai Mountains harbors a hydrogen-driven thermophilic microbial community.</title>
        <authorList>
            <person name="Kadnikov V.V."/>
            <person name="Mardanov A.V."/>
            <person name="Ivasenko D."/>
            <person name="Beletsky A.V."/>
            <person name="Karnachuk O.V."/>
            <person name="Ravin N.V."/>
        </authorList>
    </citation>
    <scope>NUCLEOTIDE SEQUENCE [LARGE SCALE GENOMIC DNA]</scope>
    <source>
        <strain evidence="1">AL33</strain>
    </source>
</reference>
<sequence>MAPMEDALLREALRAYGLKLRRWTRFRRTVRVETDGGLFALTAVPDAGRFERAMERLLGYALRQPFVLLPVPTPSGRPVTVVGDRAYALFPWVAADTARHALRAGEWRWLPAFLEALAAFHAAYRRPAPAAPVRAAADDLIARWTAERSALEAWAADAAGRAYPSPVDVLFVHAREALTLALDAAIEAARRFRAALEGETTDVVLLHTRPAPERIALTPRGIVLLDWTGAEDGPAVRDLAVFFQSLAPELAARSEAAERLRAGLSAYRRRRLWQPEEAALLRAALFYPGTVLAFFRRHFSGEARDHLLDRTEAAQAALRAFYARSALAEVLSVPFEERPDVDQK</sequence>
<dbReference type="Proteomes" id="UP000244180">
    <property type="component" value="Unassembled WGS sequence"/>
</dbReference>
<dbReference type="SUPFAM" id="SSF56112">
    <property type="entry name" value="Protein kinase-like (PK-like)"/>
    <property type="match status" value="1"/>
</dbReference>
<dbReference type="Gene3D" id="3.90.1200.10">
    <property type="match status" value="1"/>
</dbReference>